<dbReference type="Pfam" id="PF02958">
    <property type="entry name" value="EcKL"/>
    <property type="match status" value="1"/>
</dbReference>
<protein>
    <recommendedName>
        <fullName evidence="1">CHK kinase-like domain-containing protein</fullName>
    </recommendedName>
</protein>
<sequence length="387" mass="43788">MPDAETILRDLLHKAFGGADVHVKAITSGGANYTSALYTVTVPQNGQSLKLFGKVAIVGEKMRAVMNAENLYSTEQYIYTKIQKVFQELQEKHDIPEKYRFVFPKFYGCTPDLGSETILLEDLTIRGFGTYDRLQSVDWEHAASSVTAMARFHALSFAYKNEYPEDYEEATKRLMHKYDAPEDESSVKVWEKIIGGALSVVDDEPTRDKVARLLTAENGSEEFAKYKMPLSVVVLTHGDYRPSNLLFRRVGGNVETIAVDYQTVHAGCPITDLLYFIFCGTDEQFRAQHYEQLLDHYYTELTLALRRLEIDVNDVYPRETFDSEIKEMLPSTLRVCVVILPIVMVDEAAAPQVAGDADIGSFALKPNELFAQRFNGILRDFVKWGVI</sequence>
<dbReference type="Proteomes" id="UP000791440">
    <property type="component" value="Unassembled WGS sequence"/>
</dbReference>
<dbReference type="PANTHER" id="PTHR11012">
    <property type="entry name" value="PROTEIN KINASE-LIKE DOMAIN-CONTAINING"/>
    <property type="match status" value="1"/>
</dbReference>
<comment type="caution">
    <text evidence="2">The sequence shown here is derived from an EMBL/GenBank/DDBJ whole genome shotgun (WGS) entry which is preliminary data.</text>
</comment>
<evidence type="ECO:0000259" key="1">
    <source>
        <dbReference type="SMART" id="SM00587"/>
    </source>
</evidence>
<dbReference type="SUPFAM" id="SSF56112">
    <property type="entry name" value="Protein kinase-like (PK-like)"/>
    <property type="match status" value="1"/>
</dbReference>
<gene>
    <name evidence="2" type="ORF">O3G_MSEX009504</name>
</gene>
<evidence type="ECO:0000313" key="3">
    <source>
        <dbReference type="Proteomes" id="UP000791440"/>
    </source>
</evidence>
<name>A0A921ZE26_MANSE</name>
<dbReference type="PANTHER" id="PTHR11012:SF8">
    <property type="entry name" value="JUVENILE HORMONE-INDUCIBLE PROTEIN 26"/>
    <property type="match status" value="1"/>
</dbReference>
<reference evidence="2" key="1">
    <citation type="journal article" date="2016" name="Insect Biochem. Mol. Biol.">
        <title>Multifaceted biological insights from a draft genome sequence of the tobacco hornworm moth, Manduca sexta.</title>
        <authorList>
            <person name="Kanost M.R."/>
            <person name="Arrese E.L."/>
            <person name="Cao X."/>
            <person name="Chen Y.R."/>
            <person name="Chellapilla S."/>
            <person name="Goldsmith M.R."/>
            <person name="Grosse-Wilde E."/>
            <person name="Heckel D.G."/>
            <person name="Herndon N."/>
            <person name="Jiang H."/>
            <person name="Papanicolaou A."/>
            <person name="Qu J."/>
            <person name="Soulages J.L."/>
            <person name="Vogel H."/>
            <person name="Walters J."/>
            <person name="Waterhouse R.M."/>
            <person name="Ahn S.J."/>
            <person name="Almeida F.C."/>
            <person name="An C."/>
            <person name="Aqrawi P."/>
            <person name="Bretschneider A."/>
            <person name="Bryant W.B."/>
            <person name="Bucks S."/>
            <person name="Chao H."/>
            <person name="Chevignon G."/>
            <person name="Christen J.M."/>
            <person name="Clarke D.F."/>
            <person name="Dittmer N.T."/>
            <person name="Ferguson L.C.F."/>
            <person name="Garavelou S."/>
            <person name="Gordon K.H.J."/>
            <person name="Gunaratna R.T."/>
            <person name="Han Y."/>
            <person name="Hauser F."/>
            <person name="He Y."/>
            <person name="Heidel-Fischer H."/>
            <person name="Hirsh A."/>
            <person name="Hu Y."/>
            <person name="Jiang H."/>
            <person name="Kalra D."/>
            <person name="Klinner C."/>
            <person name="Konig C."/>
            <person name="Kovar C."/>
            <person name="Kroll A.R."/>
            <person name="Kuwar S.S."/>
            <person name="Lee S.L."/>
            <person name="Lehman R."/>
            <person name="Li K."/>
            <person name="Li Z."/>
            <person name="Liang H."/>
            <person name="Lovelace S."/>
            <person name="Lu Z."/>
            <person name="Mansfield J.H."/>
            <person name="McCulloch K.J."/>
            <person name="Mathew T."/>
            <person name="Morton B."/>
            <person name="Muzny D.M."/>
            <person name="Neunemann D."/>
            <person name="Ongeri F."/>
            <person name="Pauchet Y."/>
            <person name="Pu L.L."/>
            <person name="Pyrousis I."/>
            <person name="Rao X.J."/>
            <person name="Redding A."/>
            <person name="Roesel C."/>
            <person name="Sanchez-Gracia A."/>
            <person name="Schaack S."/>
            <person name="Shukla A."/>
            <person name="Tetreau G."/>
            <person name="Wang Y."/>
            <person name="Xiong G.H."/>
            <person name="Traut W."/>
            <person name="Walsh T.K."/>
            <person name="Worley K.C."/>
            <person name="Wu D."/>
            <person name="Wu W."/>
            <person name="Wu Y.Q."/>
            <person name="Zhang X."/>
            <person name="Zou Z."/>
            <person name="Zucker H."/>
            <person name="Briscoe A.D."/>
            <person name="Burmester T."/>
            <person name="Clem R.J."/>
            <person name="Feyereisen R."/>
            <person name="Grimmelikhuijzen C.J.P."/>
            <person name="Hamodrakas S.J."/>
            <person name="Hansson B.S."/>
            <person name="Huguet E."/>
            <person name="Jermiin L.S."/>
            <person name="Lan Q."/>
            <person name="Lehman H.K."/>
            <person name="Lorenzen M."/>
            <person name="Merzendorfer H."/>
            <person name="Michalopoulos I."/>
            <person name="Morton D.B."/>
            <person name="Muthukrishnan S."/>
            <person name="Oakeshott J.G."/>
            <person name="Palmer W."/>
            <person name="Park Y."/>
            <person name="Passarelli A.L."/>
            <person name="Rozas J."/>
            <person name="Schwartz L.M."/>
            <person name="Smith W."/>
            <person name="Southgate A."/>
            <person name="Vilcinskas A."/>
            <person name="Vogt R."/>
            <person name="Wang P."/>
            <person name="Werren J."/>
            <person name="Yu X.Q."/>
            <person name="Zhou J.J."/>
            <person name="Brown S.J."/>
            <person name="Scherer S.E."/>
            <person name="Richards S."/>
            <person name="Blissard G.W."/>
        </authorList>
    </citation>
    <scope>NUCLEOTIDE SEQUENCE</scope>
</reference>
<dbReference type="InterPro" id="IPR011009">
    <property type="entry name" value="Kinase-like_dom_sf"/>
</dbReference>
<reference evidence="2" key="2">
    <citation type="submission" date="2020-12" db="EMBL/GenBank/DDBJ databases">
        <authorList>
            <person name="Kanost M."/>
        </authorList>
    </citation>
    <scope>NUCLEOTIDE SEQUENCE</scope>
</reference>
<dbReference type="AlphaFoldDB" id="A0A921ZE26"/>
<evidence type="ECO:0000313" key="2">
    <source>
        <dbReference type="EMBL" id="KAG6455948.1"/>
    </source>
</evidence>
<proteinExistence type="predicted"/>
<dbReference type="EMBL" id="JH668502">
    <property type="protein sequence ID" value="KAG6455948.1"/>
    <property type="molecule type" value="Genomic_DNA"/>
</dbReference>
<keyword evidence="3" id="KW-1185">Reference proteome</keyword>
<organism evidence="2 3">
    <name type="scientific">Manduca sexta</name>
    <name type="common">Tobacco hawkmoth</name>
    <name type="synonym">Tobacco hornworm</name>
    <dbReference type="NCBI Taxonomy" id="7130"/>
    <lineage>
        <taxon>Eukaryota</taxon>
        <taxon>Metazoa</taxon>
        <taxon>Ecdysozoa</taxon>
        <taxon>Arthropoda</taxon>
        <taxon>Hexapoda</taxon>
        <taxon>Insecta</taxon>
        <taxon>Pterygota</taxon>
        <taxon>Neoptera</taxon>
        <taxon>Endopterygota</taxon>
        <taxon>Lepidoptera</taxon>
        <taxon>Glossata</taxon>
        <taxon>Ditrysia</taxon>
        <taxon>Bombycoidea</taxon>
        <taxon>Sphingidae</taxon>
        <taxon>Sphinginae</taxon>
        <taxon>Sphingini</taxon>
        <taxon>Manduca</taxon>
    </lineage>
</organism>
<dbReference type="InterPro" id="IPR004119">
    <property type="entry name" value="EcKL"/>
</dbReference>
<dbReference type="Gene3D" id="3.90.1200.10">
    <property type="match status" value="1"/>
</dbReference>
<dbReference type="InterPro" id="IPR015897">
    <property type="entry name" value="CHK_kinase-like"/>
</dbReference>
<feature type="domain" description="CHK kinase-like" evidence="1">
    <location>
        <begin position="118"/>
        <end position="307"/>
    </location>
</feature>
<accession>A0A921ZE26</accession>
<dbReference type="SMART" id="SM00587">
    <property type="entry name" value="CHK"/>
    <property type="match status" value="1"/>
</dbReference>